<name>A0ACC2D2J5_DIPCM</name>
<comment type="caution">
    <text evidence="1">The sequence shown here is derived from an EMBL/GenBank/DDBJ whole genome shotgun (WGS) entry which is preliminary data.</text>
</comment>
<evidence type="ECO:0000313" key="1">
    <source>
        <dbReference type="EMBL" id="KAJ7548451.1"/>
    </source>
</evidence>
<accession>A0ACC2D2J5</accession>
<reference evidence="2" key="1">
    <citation type="journal article" date="2024" name="Proc. Natl. Acad. Sci. U.S.A.">
        <title>Extraordinary preservation of gene collinearity over three hundred million years revealed in homosporous lycophytes.</title>
        <authorList>
            <person name="Li C."/>
            <person name="Wickell D."/>
            <person name="Kuo L.Y."/>
            <person name="Chen X."/>
            <person name="Nie B."/>
            <person name="Liao X."/>
            <person name="Peng D."/>
            <person name="Ji J."/>
            <person name="Jenkins J."/>
            <person name="Williams M."/>
            <person name="Shu S."/>
            <person name="Plott C."/>
            <person name="Barry K."/>
            <person name="Rajasekar S."/>
            <person name="Grimwood J."/>
            <person name="Han X."/>
            <person name="Sun S."/>
            <person name="Hou Z."/>
            <person name="He W."/>
            <person name="Dai G."/>
            <person name="Sun C."/>
            <person name="Schmutz J."/>
            <person name="Leebens-Mack J.H."/>
            <person name="Li F.W."/>
            <person name="Wang L."/>
        </authorList>
    </citation>
    <scope>NUCLEOTIDE SEQUENCE [LARGE SCALE GENOMIC DNA]</scope>
    <source>
        <strain evidence="2">cv. PW_Plant_1</strain>
    </source>
</reference>
<dbReference type="EMBL" id="CM055098">
    <property type="protein sequence ID" value="KAJ7548451.1"/>
    <property type="molecule type" value="Genomic_DNA"/>
</dbReference>
<proteinExistence type="predicted"/>
<dbReference type="Proteomes" id="UP001162992">
    <property type="component" value="Chromosome 7"/>
</dbReference>
<keyword evidence="2" id="KW-1185">Reference proteome</keyword>
<organism evidence="1 2">
    <name type="scientific">Diphasiastrum complanatum</name>
    <name type="common">Issler's clubmoss</name>
    <name type="synonym">Lycopodium complanatum</name>
    <dbReference type="NCBI Taxonomy" id="34168"/>
    <lineage>
        <taxon>Eukaryota</taxon>
        <taxon>Viridiplantae</taxon>
        <taxon>Streptophyta</taxon>
        <taxon>Embryophyta</taxon>
        <taxon>Tracheophyta</taxon>
        <taxon>Lycopodiopsida</taxon>
        <taxon>Lycopodiales</taxon>
        <taxon>Lycopodiaceae</taxon>
        <taxon>Lycopodioideae</taxon>
        <taxon>Diphasiastrum</taxon>
    </lineage>
</organism>
<gene>
    <name evidence="1" type="ORF">O6H91_07G012800</name>
</gene>
<protein>
    <submittedName>
        <fullName evidence="1">Uncharacterized protein</fullName>
    </submittedName>
</protein>
<evidence type="ECO:0000313" key="2">
    <source>
        <dbReference type="Proteomes" id="UP001162992"/>
    </source>
</evidence>
<sequence length="600" mass="68584">MKRSWSSSEGKAERALAMATASPSQKSKAAINASLSVHSQASRSMASSDTCPSPEHGGRVSAAESIRVSPSDSASSRERRSWPQKNTPKDIKVVKVKQEAELDQAVVQRVANMGRVELQDVAREGLDEMAERMQAQPEEYLEELKAELRDILSGTGGAAQIEQFALLQNLVQSRRDLFPETLVRANRIQLEILVAIKTGIQAFLHPDIRVTQSLLIEVFFHSRCRNMACQSQLPVDDCRCEICIAMSGFCNACMCVLCSKFDFDVNTCRWVGCDFCSHWTHTDCAIREGQIRMGPNQKKKHCVSEMIFKCKACGRTSELFGWVKDVFRACALDWDRDGLMKELDCVRRIFHGSEDEPGKRLYWKSEELLEKLKHGINLEFAFKEMQHFFQDMETKTSDDLEDEHGKVIEPQEACIRISEVANEADNMEIVATDKVLELKRARLVLGMCDRELDEKRKDLGELHFERQRKRHELDELEAIIRLKQAEAEMFQLRADEAQREADKLKRIALTKYEKAEEEYASKYLKLRLNEAEAERRYLFEKIKLQEYSRKHPDSSHMVAMCKIQYLVNRASNFTKGEGPNHNTPPSSTSQGAVEDKKMKK</sequence>